<name>A0A445BZS6_ARAHY</name>
<evidence type="ECO:0000256" key="1">
    <source>
        <dbReference type="ARBA" id="ARBA00004123"/>
    </source>
</evidence>
<feature type="coiled-coil region" evidence="10">
    <location>
        <begin position="655"/>
        <end position="710"/>
    </location>
</feature>
<dbReference type="GO" id="GO:0051276">
    <property type="term" value="P:chromosome organization"/>
    <property type="evidence" value="ECO:0007669"/>
    <property type="project" value="UniProtKB-ARBA"/>
</dbReference>
<dbReference type="PANTHER" id="PTHR45916">
    <property type="entry name" value="STRUCTURAL MAINTENANCE OF CHROMOSOMES PROTEIN 5"/>
    <property type="match status" value="1"/>
</dbReference>
<feature type="coiled-coil region" evidence="10">
    <location>
        <begin position="876"/>
        <end position="917"/>
    </location>
</feature>
<keyword evidence="8 10" id="KW-0175">Coiled coil</keyword>
<dbReference type="AlphaFoldDB" id="A0A445BZS6"/>
<evidence type="ECO:0000256" key="5">
    <source>
        <dbReference type="ARBA" id="ARBA00022454"/>
    </source>
</evidence>
<keyword evidence="5" id="KW-0158">Chromosome</keyword>
<keyword evidence="7" id="KW-0067">ATP-binding</keyword>
<proteinExistence type="inferred from homology"/>
<evidence type="ECO:0000256" key="4">
    <source>
        <dbReference type="ARBA" id="ARBA00018687"/>
    </source>
</evidence>
<evidence type="ECO:0000256" key="10">
    <source>
        <dbReference type="SAM" id="Coils"/>
    </source>
</evidence>
<evidence type="ECO:0000256" key="7">
    <source>
        <dbReference type="ARBA" id="ARBA00022840"/>
    </source>
</evidence>
<dbReference type="InterPro" id="IPR003395">
    <property type="entry name" value="RecF/RecN/SMC_N"/>
</dbReference>
<comment type="similarity">
    <text evidence="3">Belongs to the SMC family. SMC5 subfamily.</text>
</comment>
<evidence type="ECO:0000313" key="12">
    <source>
        <dbReference type="EMBL" id="RYR44031.1"/>
    </source>
</evidence>
<keyword evidence="6" id="KW-0547">Nucleotide-binding</keyword>
<accession>A0A445BZS6</accession>
<feature type="domain" description="RecF/RecN/SMC N-terminal" evidence="11">
    <location>
        <begin position="37"/>
        <end position="1146"/>
    </location>
</feature>
<evidence type="ECO:0000256" key="8">
    <source>
        <dbReference type="ARBA" id="ARBA00023054"/>
    </source>
</evidence>
<keyword evidence="9" id="KW-0539">Nucleus</keyword>
<reference evidence="12 13" key="1">
    <citation type="submission" date="2019-01" db="EMBL/GenBank/DDBJ databases">
        <title>Sequencing of cultivated peanut Arachis hypogaea provides insights into genome evolution and oil improvement.</title>
        <authorList>
            <person name="Chen X."/>
        </authorList>
    </citation>
    <scope>NUCLEOTIDE SEQUENCE [LARGE SCALE GENOMIC DNA]</scope>
    <source>
        <strain evidence="13">cv. Fuhuasheng</strain>
        <tissue evidence="12">Leaves</tissue>
    </source>
</reference>
<evidence type="ECO:0000256" key="9">
    <source>
        <dbReference type="ARBA" id="ARBA00023242"/>
    </source>
</evidence>
<sequence>MVQRERSKFLFRAMADPPPPKRHKIVRGDDDYMPGNILEIELSKFMTFDHVKCKPGPRLNLVVGPNGSGKSSLVCAIALGLCGEPQLLGRATSVGAYVKRGEESGSIKITLRGNNKDECIAITRKINTNNKSEWLLNGNIVPKSNVAETVKRFNIQVSNLTQFLPQDRVCEFAKLTPVQLLEETEKAVGDPQLPEQHRALVHKSYALRNIDVSMEGHLGTLNLLKKQNAELEKDVERVRLRDEILAKAETMRKKLPWLEYDMKKAQYWEAKQHENNAAKAMEESAKLLNDLKDPIKLFQGRKFWELKKIIDSKDSKQKEEQTALDAKWKKVDSRIKENYKKRTELLDKESQLDVEMQRNYKDMEDLRRQEETRQKKFEKIREELAASELELENLGPSEPRQQEELQRLRAKASDIDYEAKQVMKPRISLLEREISHKVTSLNDCKKSLSEMNNKITKCLHVLQEAGTDKIFEAFKWVQEHRKIFNKGVYGPVLLEVNVSNQDHAAYLEGQAAQYIWKSFITQDPRDRDLLVQHLKFFDVPVLNYTGEVDQQRETFRITEDMHALGIHSRLDQVFDAPSAVKEVLIRQFNLDHSYIGSRDTDKRADEVPKLGIINLWTPENHYRWSKSRYGGHISAMVEQVGDPKFIVNSSNAGEIEKLESQEKDLEGIIATLEEDAKRSRDKQKALINEYADLRRKMEEINKLFQLEKQKREGIHNRIVYVRCEREEEEESADRGQRQADPTLLERLVANAEGCRRCRRVTRGRMGGVEGGRGRARRCVENCQKKKWFMNVHVKLDDNKTVVVGLCSMRGNRHCGKKRAALKSLEEPIDRDTEMAKLVDQANKLHILRFRNAMELKELLVECVAYRRSFIEQRMSSIQFDAKIRKLEADLKQHERSAVEATIQFQNLKKETEACEQQLTDSLNLAESIAPLTPELQNKFREMPTTIEDLNNAIQETISEARAIFTLNNNALEEYEYRRQKVLGLFLHLALQYVDVPSEVTAYFQIEELAEKIAAEKEEYGRSSTEIKEIEDKWLPALRNLVALINETFSRNFQEMAVAGEVSLDEHDKEYAQYGICIKVKFRQNGKLEVLSAHHQSGGERSVSTIVYLLSLQDLTNVPFRVVDEINQGMDPINERKMFQQLVRAASKPNTPQCFLLTPKLLPDLQYSEACTILNVFNGPWIPQPSKLWEEGERWSIVTGLLGETHC</sequence>
<dbReference type="Pfam" id="PF02463">
    <property type="entry name" value="SMC_N"/>
    <property type="match status" value="1"/>
</dbReference>
<dbReference type="GO" id="GO:0030915">
    <property type="term" value="C:Smc5-Smc6 complex"/>
    <property type="evidence" value="ECO:0007669"/>
    <property type="project" value="TreeGrafter"/>
</dbReference>
<dbReference type="InterPro" id="IPR027417">
    <property type="entry name" value="P-loop_NTPase"/>
</dbReference>
<dbReference type="GO" id="GO:0005524">
    <property type="term" value="F:ATP binding"/>
    <property type="evidence" value="ECO:0007669"/>
    <property type="project" value="UniProtKB-KW"/>
</dbReference>
<evidence type="ECO:0000259" key="11">
    <source>
        <dbReference type="Pfam" id="PF02463"/>
    </source>
</evidence>
<comment type="subcellular location">
    <subcellularLocation>
        <location evidence="2">Chromosome</location>
    </subcellularLocation>
    <subcellularLocation>
        <location evidence="1">Nucleus</location>
    </subcellularLocation>
</comment>
<dbReference type="FunFam" id="3.40.50.300:FF:001301">
    <property type="entry name" value="Structural maintenance of chromosomes 5"/>
    <property type="match status" value="1"/>
</dbReference>
<comment type="caution">
    <text evidence="12">The sequence shown here is derived from an EMBL/GenBank/DDBJ whole genome shotgun (WGS) entry which is preliminary data.</text>
</comment>
<dbReference type="STRING" id="3818.A0A445BZS6"/>
<dbReference type="Proteomes" id="UP000289738">
    <property type="component" value="Chromosome A08"/>
</dbReference>
<dbReference type="SUPFAM" id="SSF52540">
    <property type="entry name" value="P-loop containing nucleoside triphosphate hydrolases"/>
    <property type="match status" value="2"/>
</dbReference>
<feature type="coiled-coil region" evidence="10">
    <location>
        <begin position="1005"/>
        <end position="1032"/>
    </location>
</feature>
<gene>
    <name evidence="12" type="ORF">Ahy_A08g040412</name>
</gene>
<organism evidence="12 13">
    <name type="scientific">Arachis hypogaea</name>
    <name type="common">Peanut</name>
    <dbReference type="NCBI Taxonomy" id="3818"/>
    <lineage>
        <taxon>Eukaryota</taxon>
        <taxon>Viridiplantae</taxon>
        <taxon>Streptophyta</taxon>
        <taxon>Embryophyta</taxon>
        <taxon>Tracheophyta</taxon>
        <taxon>Spermatophyta</taxon>
        <taxon>Magnoliopsida</taxon>
        <taxon>eudicotyledons</taxon>
        <taxon>Gunneridae</taxon>
        <taxon>Pentapetalae</taxon>
        <taxon>rosids</taxon>
        <taxon>fabids</taxon>
        <taxon>Fabales</taxon>
        <taxon>Fabaceae</taxon>
        <taxon>Papilionoideae</taxon>
        <taxon>50 kb inversion clade</taxon>
        <taxon>dalbergioids sensu lato</taxon>
        <taxon>Dalbergieae</taxon>
        <taxon>Pterocarpus clade</taxon>
        <taxon>Arachis</taxon>
    </lineage>
</organism>
<protein>
    <recommendedName>
        <fullName evidence="4">Structural maintenance of chromosomes protein 5</fullName>
    </recommendedName>
</protein>
<dbReference type="GO" id="GO:0000724">
    <property type="term" value="P:double-strand break repair via homologous recombination"/>
    <property type="evidence" value="ECO:0007669"/>
    <property type="project" value="TreeGrafter"/>
</dbReference>
<keyword evidence="13" id="KW-1185">Reference proteome</keyword>
<evidence type="ECO:0000313" key="13">
    <source>
        <dbReference type="Proteomes" id="UP000289738"/>
    </source>
</evidence>
<evidence type="ECO:0000256" key="3">
    <source>
        <dbReference type="ARBA" id="ARBA00010171"/>
    </source>
</evidence>
<dbReference type="GO" id="GO:0003697">
    <property type="term" value="F:single-stranded DNA binding"/>
    <property type="evidence" value="ECO:0007669"/>
    <property type="project" value="TreeGrafter"/>
</dbReference>
<dbReference type="EMBL" id="SDMP01000008">
    <property type="protein sequence ID" value="RYR44031.1"/>
    <property type="molecule type" value="Genomic_DNA"/>
</dbReference>
<feature type="coiled-coil region" evidence="10">
    <location>
        <begin position="214"/>
        <end position="241"/>
    </location>
</feature>
<dbReference type="PANTHER" id="PTHR45916:SF1">
    <property type="entry name" value="STRUCTURAL MAINTENANCE OF CHROMOSOMES PROTEIN 5"/>
    <property type="match status" value="1"/>
</dbReference>
<dbReference type="GO" id="GO:0005634">
    <property type="term" value="C:nucleus"/>
    <property type="evidence" value="ECO:0007669"/>
    <property type="project" value="UniProtKB-SubCell"/>
</dbReference>
<evidence type="ECO:0000256" key="6">
    <source>
        <dbReference type="ARBA" id="ARBA00022741"/>
    </source>
</evidence>
<evidence type="ECO:0000256" key="2">
    <source>
        <dbReference type="ARBA" id="ARBA00004286"/>
    </source>
</evidence>
<dbReference type="Gene3D" id="3.40.50.300">
    <property type="entry name" value="P-loop containing nucleotide triphosphate hydrolases"/>
    <property type="match status" value="2"/>
</dbReference>